<dbReference type="Gene3D" id="2.170.140.10">
    <property type="entry name" value="Chitin binding domain"/>
    <property type="match status" value="8"/>
</dbReference>
<keyword evidence="9" id="KW-1185">Reference proteome</keyword>
<evidence type="ECO:0000256" key="3">
    <source>
        <dbReference type="ARBA" id="ARBA00022737"/>
    </source>
</evidence>
<feature type="domain" description="Chitin-binding type-2" evidence="7">
    <location>
        <begin position="349"/>
        <end position="404"/>
    </location>
</feature>
<feature type="compositionally biased region" description="Polar residues" evidence="6">
    <location>
        <begin position="510"/>
        <end position="533"/>
    </location>
</feature>
<feature type="compositionally biased region" description="Low complexity" evidence="6">
    <location>
        <begin position="904"/>
        <end position="930"/>
    </location>
</feature>
<keyword evidence="5" id="KW-0325">Glycoprotein</keyword>
<keyword evidence="2" id="KW-0732">Signal</keyword>
<evidence type="ECO:0000256" key="5">
    <source>
        <dbReference type="ARBA" id="ARBA00023180"/>
    </source>
</evidence>
<name>A0A9P0N7Y1_SPOLI</name>
<dbReference type="InterPro" id="IPR051940">
    <property type="entry name" value="Chitin_bind-dev_reg"/>
</dbReference>
<feature type="region of interest" description="Disordered" evidence="6">
    <location>
        <begin position="1"/>
        <end position="26"/>
    </location>
</feature>
<feature type="compositionally biased region" description="Low complexity" evidence="6">
    <location>
        <begin position="939"/>
        <end position="954"/>
    </location>
</feature>
<feature type="compositionally biased region" description="Low complexity" evidence="6">
    <location>
        <begin position="216"/>
        <end position="248"/>
    </location>
</feature>
<feature type="compositionally biased region" description="Low complexity" evidence="6">
    <location>
        <begin position="130"/>
        <end position="167"/>
    </location>
</feature>
<evidence type="ECO:0000256" key="2">
    <source>
        <dbReference type="ARBA" id="ARBA00022729"/>
    </source>
</evidence>
<feature type="compositionally biased region" description="Polar residues" evidence="6">
    <location>
        <begin position="620"/>
        <end position="725"/>
    </location>
</feature>
<evidence type="ECO:0000313" key="8">
    <source>
        <dbReference type="EMBL" id="CAH1643056.1"/>
    </source>
</evidence>
<feature type="domain" description="Chitin-binding type-2" evidence="7">
    <location>
        <begin position="975"/>
        <end position="1031"/>
    </location>
</feature>
<proteinExistence type="predicted"/>
<feature type="compositionally biased region" description="Low complexity" evidence="6">
    <location>
        <begin position="865"/>
        <end position="891"/>
    </location>
</feature>
<feature type="domain" description="Chitin-binding type-2" evidence="7">
    <location>
        <begin position="23"/>
        <end position="79"/>
    </location>
</feature>
<dbReference type="InterPro" id="IPR036508">
    <property type="entry name" value="Chitin-bd_dom_sf"/>
</dbReference>
<feature type="domain" description="Chitin-binding type-2" evidence="7">
    <location>
        <begin position="418"/>
        <end position="474"/>
    </location>
</feature>
<dbReference type="InterPro" id="IPR002557">
    <property type="entry name" value="Chitin-bd_dom"/>
</dbReference>
<evidence type="ECO:0000256" key="4">
    <source>
        <dbReference type="ARBA" id="ARBA00023157"/>
    </source>
</evidence>
<dbReference type="GO" id="GO:0005576">
    <property type="term" value="C:extracellular region"/>
    <property type="evidence" value="ECO:0007669"/>
    <property type="project" value="InterPro"/>
</dbReference>
<feature type="compositionally biased region" description="Low complexity" evidence="6">
    <location>
        <begin position="181"/>
        <end position="201"/>
    </location>
</feature>
<evidence type="ECO:0000256" key="1">
    <source>
        <dbReference type="ARBA" id="ARBA00022669"/>
    </source>
</evidence>
<reference evidence="8" key="1">
    <citation type="submission" date="2022-02" db="EMBL/GenBank/DDBJ databases">
        <authorList>
            <person name="King R."/>
        </authorList>
    </citation>
    <scope>NUCLEOTIDE SEQUENCE</scope>
</reference>
<feature type="region of interest" description="Disordered" evidence="6">
    <location>
        <begin position="823"/>
        <end position="961"/>
    </location>
</feature>
<dbReference type="PANTHER" id="PTHR23301:SF0">
    <property type="entry name" value="CHITIN-BINDING TYPE-2 DOMAIN-CONTAINING PROTEIN-RELATED"/>
    <property type="match status" value="1"/>
</dbReference>
<feature type="region of interest" description="Disordered" evidence="6">
    <location>
        <begin position="98"/>
        <end position="256"/>
    </location>
</feature>
<feature type="region of interest" description="Disordered" evidence="6">
    <location>
        <begin position="620"/>
        <end position="728"/>
    </location>
</feature>
<evidence type="ECO:0000313" key="9">
    <source>
        <dbReference type="Proteomes" id="UP001153321"/>
    </source>
</evidence>
<feature type="domain" description="Chitin-binding type-2" evidence="7">
    <location>
        <begin position="762"/>
        <end position="818"/>
    </location>
</feature>
<dbReference type="SUPFAM" id="SSF57625">
    <property type="entry name" value="Invertebrate chitin-binding proteins"/>
    <property type="match status" value="8"/>
</dbReference>
<feature type="compositionally biased region" description="Polar residues" evidence="6">
    <location>
        <begin position="840"/>
        <end position="864"/>
    </location>
</feature>
<feature type="compositionally biased region" description="Low complexity" evidence="6">
    <location>
        <begin position="828"/>
        <end position="839"/>
    </location>
</feature>
<feature type="region of interest" description="Disordered" evidence="6">
    <location>
        <begin position="482"/>
        <end position="546"/>
    </location>
</feature>
<dbReference type="Pfam" id="PF01607">
    <property type="entry name" value="CBM_14"/>
    <property type="match status" value="7"/>
</dbReference>
<evidence type="ECO:0000256" key="6">
    <source>
        <dbReference type="SAM" id="MobiDB-lite"/>
    </source>
</evidence>
<feature type="compositionally biased region" description="Low complexity" evidence="6">
    <location>
        <begin position="1"/>
        <end position="21"/>
    </location>
</feature>
<evidence type="ECO:0000259" key="7">
    <source>
        <dbReference type="PROSITE" id="PS50940"/>
    </source>
</evidence>
<dbReference type="EMBL" id="LR824560">
    <property type="protein sequence ID" value="CAH1643056.1"/>
    <property type="molecule type" value="Genomic_DNA"/>
</dbReference>
<keyword evidence="3" id="KW-0677">Repeat</keyword>
<dbReference type="PROSITE" id="PS50940">
    <property type="entry name" value="CHIT_BIND_II"/>
    <property type="match status" value="8"/>
</dbReference>
<gene>
    <name evidence="8" type="ORF">SPLIT_LOCUS8412</name>
</gene>
<dbReference type="PANTHER" id="PTHR23301">
    <property type="entry name" value="CHITIN BINDING PERITROPHIN-A"/>
    <property type="match status" value="1"/>
</dbReference>
<feature type="domain" description="Chitin-binding type-2" evidence="7">
    <location>
        <begin position="1126"/>
        <end position="1182"/>
    </location>
</feature>
<protein>
    <recommendedName>
        <fullName evidence="7">Chitin-binding type-2 domain-containing protein</fullName>
    </recommendedName>
</protein>
<accession>A0A9P0N7Y1</accession>
<dbReference type="Proteomes" id="UP001153321">
    <property type="component" value="Chromosome 29"/>
</dbReference>
<feature type="compositionally biased region" description="Polar residues" evidence="6">
    <location>
        <begin position="168"/>
        <end position="180"/>
    </location>
</feature>
<feature type="domain" description="Chitin-binding type-2" evidence="7">
    <location>
        <begin position="563"/>
        <end position="619"/>
    </location>
</feature>
<feature type="compositionally biased region" description="Polar residues" evidence="6">
    <location>
        <begin position="202"/>
        <end position="215"/>
    </location>
</feature>
<dbReference type="AlphaFoldDB" id="A0A9P0N7Y1"/>
<dbReference type="SMART" id="SM00494">
    <property type="entry name" value="ChtBD2"/>
    <property type="match status" value="8"/>
</dbReference>
<feature type="compositionally biased region" description="Polar residues" evidence="6">
    <location>
        <begin position="892"/>
        <end position="903"/>
    </location>
</feature>
<feature type="domain" description="Chitin-binding type-2" evidence="7">
    <location>
        <begin position="259"/>
        <end position="315"/>
    </location>
</feature>
<keyword evidence="4" id="KW-1015">Disulfide bond</keyword>
<sequence>MSQTTTLAPTTSTTTPPETTTVDPNCPPGTWGNVPHPELCNSFYLCTGGHAIQLFCSEGFEFDPEHKTCVVIAEGGCTLGSGSTTGPVTTPDGFQSTTTMQTTTDSNEVTGSTTVNGDVTTPDGITTLGSTTVNDVTTPDDVTTPGSTTVNDVTTPDDVTTPGSTTVNDFTTPDDVTTPGSTTVNDVTTPDDVTTPGSTTVNDFTTPDDVTTPGSTTVNDVTTPDDVTTPGPSIGSSDSTPDDSNTTPALPTTTEAVDINPCPADVFGNVPNPESCNSYFLCVNGEAIPFTCADGLEFDPIEKTCVVIAEGGCTLGSATTPEGPSTTENSVSSTTLANVATTSTPGLDETICVGVFGTIPHPELCNSFYICDGDKPMQLFCVDGYEYDHGSRGCVEIAEGGCTFQSATTTEATTIADPPICAEGQFGNIPHPELCNSFYMCTGGQAIQLFCSEGFEFDPNVRECVRIAEGGCTLGSQTTPVVDVTTTPSSELPDTTTERDPDDFLPGDVVTTTERGVTSTSEPTTAPAGSTSSDVDDVPTEGSTTIDYETTTLPTTYGTTTEAPICAPGVFGNVPHPDRCDAFYLCSGGNALPFTCGEGLEFDPESKLCVQIAEGGCTMSKATTPGGETTAQDVTTTAAPETTAQDVTTTAAPETTVQDVTTTAAPETTAQDVTTTAAPETTAQDVTTTAAPETTAQDVTTTAAPETTAQDVTTTAAPETTAQDVTTTAAPETTTLAPTTASDDIPDDGTTTEAFIDTATQAPICAPGVFGNVPHPDRCDAFYLCSGGNALPFTCGEGLEFDPESKLCVVIAEGGCTMSKVTTPGGETTAQDDVTTTAAPETTAQDVTTTAVPETTAQDVTTTAAPETTAQDVTTTTAPETTAQDVTTTAAPETTAQDVTTTAAPETTAQDVTTTTAPETTAQDVTTTAAPETTAQDVTTTAAPETTTLAPTTASDDIPADGTTTEAFIDTTTEAPICAPGVFGNVPHPDRCDAFYLCSGGNALPFTCGEGLEFNPETRLCVQIAEGGCTMSKATTPGGETTAQDVTTTAAPETTEQYVTQAAPELVDTTTVADDTTTEAPICAPGMFGNVCVPIVEGRCTLPQRSGQKTEAKVELTTEAWKNTVNFMCPDNEDRFLADPNNCDKFFRCVEGYGIQMHCPSGQEYDASGEKCVAIAKGGCSYNKRQEIIS</sequence>
<dbReference type="GO" id="GO:0008061">
    <property type="term" value="F:chitin binding"/>
    <property type="evidence" value="ECO:0007669"/>
    <property type="project" value="UniProtKB-KW"/>
</dbReference>
<keyword evidence="1" id="KW-0147">Chitin-binding</keyword>
<organism evidence="8 9">
    <name type="scientific">Spodoptera littoralis</name>
    <name type="common">Egyptian cotton leafworm</name>
    <dbReference type="NCBI Taxonomy" id="7109"/>
    <lineage>
        <taxon>Eukaryota</taxon>
        <taxon>Metazoa</taxon>
        <taxon>Ecdysozoa</taxon>
        <taxon>Arthropoda</taxon>
        <taxon>Hexapoda</taxon>
        <taxon>Insecta</taxon>
        <taxon>Pterygota</taxon>
        <taxon>Neoptera</taxon>
        <taxon>Endopterygota</taxon>
        <taxon>Lepidoptera</taxon>
        <taxon>Glossata</taxon>
        <taxon>Ditrysia</taxon>
        <taxon>Noctuoidea</taxon>
        <taxon>Noctuidae</taxon>
        <taxon>Amphipyrinae</taxon>
        <taxon>Spodoptera</taxon>
    </lineage>
</organism>
<feature type="compositionally biased region" description="Polar residues" evidence="6">
    <location>
        <begin position="105"/>
        <end position="129"/>
    </location>
</feature>